<dbReference type="OrthoDB" id="5967843at2759"/>
<evidence type="ECO:0000256" key="1">
    <source>
        <dbReference type="SAM" id="SignalP"/>
    </source>
</evidence>
<comment type="caution">
    <text evidence="2">The sequence shown here is derived from an EMBL/GenBank/DDBJ whole genome shotgun (WGS) entry which is preliminary data.</text>
</comment>
<reference evidence="2 3" key="1">
    <citation type="journal article" date="2020" name="ISME J.">
        <title>Uncovering the hidden diversity of litter-decomposition mechanisms in mushroom-forming fungi.</title>
        <authorList>
            <person name="Floudas D."/>
            <person name="Bentzer J."/>
            <person name="Ahren D."/>
            <person name="Johansson T."/>
            <person name="Persson P."/>
            <person name="Tunlid A."/>
        </authorList>
    </citation>
    <scope>NUCLEOTIDE SEQUENCE [LARGE SCALE GENOMIC DNA]</scope>
    <source>
        <strain evidence="2 3">CBS 101986</strain>
    </source>
</reference>
<keyword evidence="3" id="KW-1185">Reference proteome</keyword>
<sequence>MLFAIWIFLQLYYLWHSLPLVYPITSPSLNSLSQLMGDIWEHPSVVQAKEIVITGGDFSQTVYHVHHQMQHDFEEEKRKLHEFVSHHAFHDSYKHAYSKHHVLTPADEDIINTATNWASNKHTDRGDKVLHLDLSGCTSGQYVAQHIAELLEQRNCLRGTFFFRFPEHARHPERFFVTTLAYQLGISLPDANLPILAAIRSDPYMFTRSTRTQVQRLLVEPLRQTDSSGMINIFIITFIPGLLDATTLSSVTHAIDAAVHGHIA</sequence>
<dbReference type="AlphaFoldDB" id="A0A8H5BUJ7"/>
<keyword evidence="1" id="KW-0732">Signal</keyword>
<feature type="chain" id="PRO_5034424310" evidence="1">
    <location>
        <begin position="18"/>
        <end position="264"/>
    </location>
</feature>
<accession>A0A8H5BUJ7</accession>
<gene>
    <name evidence="2" type="ORF">D9619_009416</name>
</gene>
<evidence type="ECO:0000313" key="2">
    <source>
        <dbReference type="EMBL" id="KAF5329296.1"/>
    </source>
</evidence>
<proteinExistence type="predicted"/>
<name>A0A8H5BUJ7_9AGAR</name>
<evidence type="ECO:0000313" key="3">
    <source>
        <dbReference type="Proteomes" id="UP000567179"/>
    </source>
</evidence>
<protein>
    <submittedName>
        <fullName evidence="2">Uncharacterized protein</fullName>
    </submittedName>
</protein>
<feature type="signal peptide" evidence="1">
    <location>
        <begin position="1"/>
        <end position="17"/>
    </location>
</feature>
<dbReference type="EMBL" id="JAACJJ010000002">
    <property type="protein sequence ID" value="KAF5329296.1"/>
    <property type="molecule type" value="Genomic_DNA"/>
</dbReference>
<organism evidence="2 3">
    <name type="scientific">Psilocybe cf. subviscida</name>
    <dbReference type="NCBI Taxonomy" id="2480587"/>
    <lineage>
        <taxon>Eukaryota</taxon>
        <taxon>Fungi</taxon>
        <taxon>Dikarya</taxon>
        <taxon>Basidiomycota</taxon>
        <taxon>Agaricomycotina</taxon>
        <taxon>Agaricomycetes</taxon>
        <taxon>Agaricomycetidae</taxon>
        <taxon>Agaricales</taxon>
        <taxon>Agaricineae</taxon>
        <taxon>Strophariaceae</taxon>
        <taxon>Psilocybe</taxon>
    </lineage>
</organism>
<dbReference type="Proteomes" id="UP000567179">
    <property type="component" value="Unassembled WGS sequence"/>
</dbReference>